<sequence>MDSQLKRSQKLAEHVIVVSYDSFSEENWEMAKSLPNLEKLLKNGTYSTKLRSVYPTLTYTVHTTIVTGVYPDKHGIFHNNPLQPFIPEKDQKWFGIRDAIKAPTIYDAVKKNKMTAAGFLWPVSGKSSIKFNMPEVHAIGGENLALEVLKNGSAFFCLGLELRYGRYRKGVEQPCLDDFTTLCAVDTIKRKIPNLLLLHLIELDDAKHKYGTDSKEVKDAIVRMDKRLGDIQRAVEEAGIKESTVILVVGDHGQLDVHYKVCLNNLLLEQGLIFEEKGKMQWRAYLQSAGGGAYLHIKEGDEEAEALAFAVLEKALKEEQYGIEKILYRNELDDLHVDPSITTMVEAKRGYCFDDKLEAPTLLDLDTIKMKYATHGYLPDKENYRCNFIASGPGIKKNHPLGPLEMVDIAPTLGAILGVDFNHGDGRILGEIFG</sequence>
<organism evidence="1 2">
    <name type="scientific">Desulfitobacterium dehalogenans</name>
    <dbReference type="NCBI Taxonomy" id="36854"/>
    <lineage>
        <taxon>Bacteria</taxon>
        <taxon>Bacillati</taxon>
        <taxon>Bacillota</taxon>
        <taxon>Clostridia</taxon>
        <taxon>Eubacteriales</taxon>
        <taxon>Desulfitobacteriaceae</taxon>
        <taxon>Desulfitobacterium</taxon>
    </lineage>
</organism>
<protein>
    <submittedName>
        <fullName evidence="1">Alkaline phosphatase family protein</fullName>
    </submittedName>
</protein>
<dbReference type="GO" id="GO:0016787">
    <property type="term" value="F:hydrolase activity"/>
    <property type="evidence" value="ECO:0007669"/>
    <property type="project" value="UniProtKB-ARBA"/>
</dbReference>
<accession>A0A7C6Z6Q4</accession>
<dbReference type="AlphaFoldDB" id="A0A7C6Z6Q4"/>
<dbReference type="SUPFAM" id="SSF53649">
    <property type="entry name" value="Alkaline phosphatase-like"/>
    <property type="match status" value="1"/>
</dbReference>
<evidence type="ECO:0000313" key="2">
    <source>
        <dbReference type="Proteomes" id="UP000553059"/>
    </source>
</evidence>
<dbReference type="Pfam" id="PF01663">
    <property type="entry name" value="Phosphodiest"/>
    <property type="match status" value="1"/>
</dbReference>
<dbReference type="Gene3D" id="3.40.720.10">
    <property type="entry name" value="Alkaline Phosphatase, subunit A"/>
    <property type="match status" value="1"/>
</dbReference>
<dbReference type="Proteomes" id="UP000553059">
    <property type="component" value="Unassembled WGS sequence"/>
</dbReference>
<gene>
    <name evidence="1" type="ORF">GX523_17975</name>
</gene>
<dbReference type="EMBL" id="DUTF01000379">
    <property type="protein sequence ID" value="HHY28591.1"/>
    <property type="molecule type" value="Genomic_DNA"/>
</dbReference>
<reference evidence="1 2" key="1">
    <citation type="journal article" date="2020" name="Biotechnol. Biofuels">
        <title>New insights from the biogas microbiome by comprehensive genome-resolved metagenomics of nearly 1600 species originating from multiple anaerobic digesters.</title>
        <authorList>
            <person name="Campanaro S."/>
            <person name="Treu L."/>
            <person name="Rodriguez-R L.M."/>
            <person name="Kovalovszki A."/>
            <person name="Ziels R.M."/>
            <person name="Maus I."/>
            <person name="Zhu X."/>
            <person name="Kougias P.G."/>
            <person name="Basile A."/>
            <person name="Luo G."/>
            <person name="Schluter A."/>
            <person name="Konstantinidis K.T."/>
            <person name="Angelidaki I."/>
        </authorList>
    </citation>
    <scope>NUCLEOTIDE SEQUENCE [LARGE SCALE GENOMIC DNA]</scope>
    <source>
        <strain evidence="1">AS05jafATM_4</strain>
    </source>
</reference>
<dbReference type="InterPro" id="IPR017850">
    <property type="entry name" value="Alkaline_phosphatase_core_sf"/>
</dbReference>
<evidence type="ECO:0000313" key="1">
    <source>
        <dbReference type="EMBL" id="HHY28591.1"/>
    </source>
</evidence>
<dbReference type="PANTHER" id="PTHR10151:SF120">
    <property type="entry name" value="BIS(5'-ADENOSYL)-TRIPHOSPHATASE"/>
    <property type="match status" value="1"/>
</dbReference>
<dbReference type="PANTHER" id="PTHR10151">
    <property type="entry name" value="ECTONUCLEOTIDE PYROPHOSPHATASE/PHOSPHODIESTERASE"/>
    <property type="match status" value="1"/>
</dbReference>
<dbReference type="InterPro" id="IPR002591">
    <property type="entry name" value="Phosphodiest/P_Trfase"/>
</dbReference>
<dbReference type="CDD" id="cd16018">
    <property type="entry name" value="Enpp"/>
    <property type="match status" value="1"/>
</dbReference>
<comment type="caution">
    <text evidence="1">The sequence shown here is derived from an EMBL/GenBank/DDBJ whole genome shotgun (WGS) entry which is preliminary data.</text>
</comment>
<name>A0A7C6Z6Q4_9FIRM</name>
<proteinExistence type="predicted"/>